<dbReference type="Pfam" id="PF13568">
    <property type="entry name" value="OMP_b-brl_2"/>
    <property type="match status" value="1"/>
</dbReference>
<sequence>MSRLIFLIVICLIVFNVKAQEWEIGPEILMSSTFISTDLEYDEQTSGSGINAGIFGRYLFNEAWYLQLEALYGAKSTSVSSNINNQLNDYKLGLKSIDFNLLAGYNITKFDLGRFHIFAGPGYSKFIDSSIYVNGDSYEKGKIKSNSWNIHAGAGLDISILSIMLRYQHTLTDLTEQDNNSLKLNSALFGLGIKLL</sequence>
<feature type="domain" description="Outer membrane protein beta-barrel" evidence="1">
    <location>
        <begin position="19"/>
        <end position="175"/>
    </location>
</feature>
<dbReference type="InterPro" id="IPR025665">
    <property type="entry name" value="Beta-barrel_OMP_2"/>
</dbReference>
<keyword evidence="3" id="KW-1185">Reference proteome</keyword>
<comment type="caution">
    <text evidence="2">The sequence shown here is derived from an EMBL/GenBank/DDBJ whole genome shotgun (WGS) entry which is preliminary data.</text>
</comment>
<reference evidence="2 3" key="1">
    <citation type="submission" date="2020-04" db="EMBL/GenBank/DDBJ databases">
        <title>Flammeovirgaceae bacterium KN852 isolated from deep sea.</title>
        <authorList>
            <person name="Zhang D.-C."/>
        </authorList>
    </citation>
    <scope>NUCLEOTIDE SEQUENCE [LARGE SCALE GENOMIC DNA]</scope>
    <source>
        <strain evidence="2 3">KN852</strain>
    </source>
</reference>
<dbReference type="AlphaFoldDB" id="A0A848IV76"/>
<organism evidence="2 3">
    <name type="scientific">Marinigracilibium pacificum</name>
    <dbReference type="NCBI Taxonomy" id="2729599"/>
    <lineage>
        <taxon>Bacteria</taxon>
        <taxon>Pseudomonadati</taxon>
        <taxon>Bacteroidota</taxon>
        <taxon>Cytophagia</taxon>
        <taxon>Cytophagales</taxon>
        <taxon>Flammeovirgaceae</taxon>
        <taxon>Marinigracilibium</taxon>
    </lineage>
</organism>
<dbReference type="Proteomes" id="UP000559010">
    <property type="component" value="Unassembled WGS sequence"/>
</dbReference>
<gene>
    <name evidence="2" type="ORF">HH304_07490</name>
</gene>
<dbReference type="Gene3D" id="2.40.160.20">
    <property type="match status" value="1"/>
</dbReference>
<dbReference type="RefSeq" id="WP_169679742.1">
    <property type="nucleotide sequence ID" value="NZ_JABBNU010000004.1"/>
</dbReference>
<evidence type="ECO:0000259" key="1">
    <source>
        <dbReference type="Pfam" id="PF13568"/>
    </source>
</evidence>
<evidence type="ECO:0000313" key="3">
    <source>
        <dbReference type="Proteomes" id="UP000559010"/>
    </source>
</evidence>
<accession>A0A848IV76</accession>
<dbReference type="EMBL" id="JABBNU010000004">
    <property type="protein sequence ID" value="NMM48237.1"/>
    <property type="molecule type" value="Genomic_DNA"/>
</dbReference>
<dbReference type="SUPFAM" id="SSF56925">
    <property type="entry name" value="OMPA-like"/>
    <property type="match status" value="1"/>
</dbReference>
<protein>
    <submittedName>
        <fullName evidence="2">PorT family protein</fullName>
    </submittedName>
</protein>
<evidence type="ECO:0000313" key="2">
    <source>
        <dbReference type="EMBL" id="NMM48237.1"/>
    </source>
</evidence>
<name>A0A848IV76_9BACT</name>
<proteinExistence type="predicted"/>
<dbReference type="InterPro" id="IPR011250">
    <property type="entry name" value="OMP/PagP_B-barrel"/>
</dbReference>